<evidence type="ECO:0000256" key="4">
    <source>
        <dbReference type="SAM" id="MobiDB-lite"/>
    </source>
</evidence>
<dbReference type="Gene3D" id="3.40.50.300">
    <property type="entry name" value="P-loop containing nucleotide triphosphate hydrolases"/>
    <property type="match status" value="1"/>
</dbReference>
<dbReference type="Pfam" id="PF00005">
    <property type="entry name" value="ABC_tran"/>
    <property type="match status" value="1"/>
</dbReference>
<keyword evidence="1" id="KW-0813">Transport</keyword>
<dbReference type="KEGG" id="scor:J3U87_33270"/>
<reference evidence="7" key="1">
    <citation type="submission" date="2021-03" db="EMBL/GenBank/DDBJ databases">
        <title>Acanthopleuribacteraceae sp. M133.</title>
        <authorList>
            <person name="Wang G."/>
        </authorList>
    </citation>
    <scope>NUCLEOTIDE SEQUENCE</scope>
    <source>
        <strain evidence="7">M133</strain>
    </source>
</reference>
<keyword evidence="3 7" id="KW-0067">ATP-binding</keyword>
<proteinExistence type="predicted"/>
<dbReference type="EMBL" id="CP071793">
    <property type="protein sequence ID" value="QTD50481.1"/>
    <property type="molecule type" value="Genomic_DNA"/>
</dbReference>
<keyword evidence="2" id="KW-0547">Nucleotide-binding</keyword>
<dbReference type="GO" id="GO:0005524">
    <property type="term" value="F:ATP binding"/>
    <property type="evidence" value="ECO:0007669"/>
    <property type="project" value="UniProtKB-KW"/>
</dbReference>
<dbReference type="PROSITE" id="PS00211">
    <property type="entry name" value="ABC_TRANSPORTER_1"/>
    <property type="match status" value="1"/>
</dbReference>
<feature type="domain" description="ABC transporter" evidence="6">
    <location>
        <begin position="234"/>
        <end position="464"/>
    </location>
</feature>
<feature type="transmembrane region" description="Helical" evidence="5">
    <location>
        <begin position="48"/>
        <end position="66"/>
    </location>
</feature>
<accession>A0A8A4TNK8</accession>
<keyword evidence="5" id="KW-1133">Transmembrane helix</keyword>
<dbReference type="AlphaFoldDB" id="A0A8A4TNK8"/>
<evidence type="ECO:0000259" key="6">
    <source>
        <dbReference type="PROSITE" id="PS50893"/>
    </source>
</evidence>
<dbReference type="InterPro" id="IPR003593">
    <property type="entry name" value="AAA+_ATPase"/>
</dbReference>
<evidence type="ECO:0000256" key="3">
    <source>
        <dbReference type="ARBA" id="ARBA00022840"/>
    </source>
</evidence>
<evidence type="ECO:0000256" key="1">
    <source>
        <dbReference type="ARBA" id="ARBA00022448"/>
    </source>
</evidence>
<evidence type="ECO:0000256" key="5">
    <source>
        <dbReference type="SAM" id="Phobius"/>
    </source>
</evidence>
<dbReference type="CDD" id="cd03230">
    <property type="entry name" value="ABC_DR_subfamily_A"/>
    <property type="match status" value="1"/>
</dbReference>
<organism evidence="7 8">
    <name type="scientific">Sulfidibacter corallicola</name>
    <dbReference type="NCBI Taxonomy" id="2818388"/>
    <lineage>
        <taxon>Bacteria</taxon>
        <taxon>Pseudomonadati</taxon>
        <taxon>Acidobacteriota</taxon>
        <taxon>Holophagae</taxon>
        <taxon>Acanthopleuribacterales</taxon>
        <taxon>Acanthopleuribacteraceae</taxon>
        <taxon>Sulfidibacter</taxon>
    </lineage>
</organism>
<feature type="region of interest" description="Disordered" evidence="4">
    <location>
        <begin position="173"/>
        <end position="213"/>
    </location>
</feature>
<dbReference type="Proteomes" id="UP000663929">
    <property type="component" value="Chromosome"/>
</dbReference>
<dbReference type="SUPFAM" id="SSF52540">
    <property type="entry name" value="P-loop containing nucleoside triphosphate hydrolases"/>
    <property type="match status" value="1"/>
</dbReference>
<evidence type="ECO:0000313" key="8">
    <source>
        <dbReference type="Proteomes" id="UP000663929"/>
    </source>
</evidence>
<dbReference type="InterPro" id="IPR051782">
    <property type="entry name" value="ABC_Transporter_VariousFunc"/>
</dbReference>
<dbReference type="SMART" id="SM00382">
    <property type="entry name" value="AAA"/>
    <property type="match status" value="1"/>
</dbReference>
<sequence>MTLDREFSYTADKRNYLPMLVLFIALAVIEATMLTLLFRIFVDAPWEGMAVTAFLILFAAFPAILLPSPLFSRHRVDRDGLLLRYGFRSFRIPREAIASLQPTRYMLHGFEPFACNWDEEEGQLKVCFSESGQLLLKLKTPLTFGLGLGRKATTDTLLFNADNWPELLAALDVKPEGSRPDTDEREEPTSVQDRREERPQPASTADLADPREPARALERIEGSPRPDGEAEAVLALRDLTRRFGDFTAVDNLTLTVRAGEIYGLLGCNGAGKTTTIKMMTGLLEPQAGTVHLAGIDLWAEPLEGKATFGYVPDQAAFYGRLSGREHLQFLAQMRGLPWDSSEQRIDGLLTRLDLAEQQHRSCQKYSFGMKRKLSLAGALLHEPRVLILDEPFNGLDPRAAQQLKRMLCAWRREGAAILLSTHDLATAESFCDRVGILHKGHLIAEEAVTSLAESYGNLERLFFSLTESDREVTS</sequence>
<gene>
    <name evidence="7" type="ORF">J3U87_33270</name>
</gene>
<dbReference type="PANTHER" id="PTHR42939">
    <property type="entry name" value="ABC TRANSPORTER ATP-BINDING PROTEIN ALBC-RELATED"/>
    <property type="match status" value="1"/>
</dbReference>
<dbReference type="PROSITE" id="PS50893">
    <property type="entry name" value="ABC_TRANSPORTER_2"/>
    <property type="match status" value="1"/>
</dbReference>
<dbReference type="GO" id="GO:0016887">
    <property type="term" value="F:ATP hydrolysis activity"/>
    <property type="evidence" value="ECO:0007669"/>
    <property type="project" value="InterPro"/>
</dbReference>
<dbReference type="InterPro" id="IPR027417">
    <property type="entry name" value="P-loop_NTPase"/>
</dbReference>
<evidence type="ECO:0000256" key="2">
    <source>
        <dbReference type="ARBA" id="ARBA00022741"/>
    </source>
</evidence>
<keyword evidence="8" id="KW-1185">Reference proteome</keyword>
<dbReference type="RefSeq" id="WP_237380210.1">
    <property type="nucleotide sequence ID" value="NZ_CP071793.1"/>
</dbReference>
<keyword evidence="5" id="KW-0472">Membrane</keyword>
<dbReference type="InterPro" id="IPR017871">
    <property type="entry name" value="ABC_transporter-like_CS"/>
</dbReference>
<protein>
    <submittedName>
        <fullName evidence="7">ABC transporter ATP-binding protein</fullName>
    </submittedName>
</protein>
<dbReference type="PANTHER" id="PTHR42939:SF1">
    <property type="entry name" value="ABC TRANSPORTER ATP-BINDING PROTEIN ALBC-RELATED"/>
    <property type="match status" value="1"/>
</dbReference>
<evidence type="ECO:0000313" key="7">
    <source>
        <dbReference type="EMBL" id="QTD50481.1"/>
    </source>
</evidence>
<dbReference type="InterPro" id="IPR003439">
    <property type="entry name" value="ABC_transporter-like_ATP-bd"/>
</dbReference>
<feature type="compositionally biased region" description="Basic and acidic residues" evidence="4">
    <location>
        <begin position="173"/>
        <end position="182"/>
    </location>
</feature>
<feature type="transmembrane region" description="Helical" evidence="5">
    <location>
        <begin position="20"/>
        <end position="42"/>
    </location>
</feature>
<name>A0A8A4TNK8_SULCO</name>
<keyword evidence="5" id="KW-0812">Transmembrane</keyword>